<organism evidence="1">
    <name type="scientific">Arundo donax</name>
    <name type="common">Giant reed</name>
    <name type="synonym">Donax arundinaceus</name>
    <dbReference type="NCBI Taxonomy" id="35708"/>
    <lineage>
        <taxon>Eukaryota</taxon>
        <taxon>Viridiplantae</taxon>
        <taxon>Streptophyta</taxon>
        <taxon>Embryophyta</taxon>
        <taxon>Tracheophyta</taxon>
        <taxon>Spermatophyta</taxon>
        <taxon>Magnoliopsida</taxon>
        <taxon>Liliopsida</taxon>
        <taxon>Poales</taxon>
        <taxon>Poaceae</taxon>
        <taxon>PACMAD clade</taxon>
        <taxon>Arundinoideae</taxon>
        <taxon>Arundineae</taxon>
        <taxon>Arundo</taxon>
    </lineage>
</organism>
<protein>
    <submittedName>
        <fullName evidence="1">Uncharacterized protein</fullName>
    </submittedName>
</protein>
<accession>A0A0A9FNH9</accession>
<dbReference type="EMBL" id="GBRH01186050">
    <property type="protein sequence ID" value="JAE11846.1"/>
    <property type="molecule type" value="Transcribed_RNA"/>
</dbReference>
<dbReference type="AlphaFoldDB" id="A0A0A9FNH9"/>
<reference evidence="1" key="1">
    <citation type="submission" date="2014-09" db="EMBL/GenBank/DDBJ databases">
        <authorList>
            <person name="Magalhaes I.L.F."/>
            <person name="Oliveira U."/>
            <person name="Santos F.R."/>
            <person name="Vidigal T.H.D.A."/>
            <person name="Brescovit A.D."/>
            <person name="Santos A.J."/>
        </authorList>
    </citation>
    <scope>NUCLEOTIDE SEQUENCE</scope>
    <source>
        <tissue evidence="1">Shoot tissue taken approximately 20 cm above the soil surface</tissue>
    </source>
</reference>
<name>A0A0A9FNH9_ARUDO</name>
<proteinExistence type="predicted"/>
<reference evidence="1" key="2">
    <citation type="journal article" date="2015" name="Data Brief">
        <title>Shoot transcriptome of the giant reed, Arundo donax.</title>
        <authorList>
            <person name="Barrero R.A."/>
            <person name="Guerrero F.D."/>
            <person name="Moolhuijzen P."/>
            <person name="Goolsby J.A."/>
            <person name="Tidwell J."/>
            <person name="Bellgard S.E."/>
            <person name="Bellgard M.I."/>
        </authorList>
    </citation>
    <scope>NUCLEOTIDE SEQUENCE</scope>
    <source>
        <tissue evidence="1">Shoot tissue taken approximately 20 cm above the soil surface</tissue>
    </source>
</reference>
<evidence type="ECO:0000313" key="1">
    <source>
        <dbReference type="EMBL" id="JAE11846.1"/>
    </source>
</evidence>
<sequence>MARKKTTSTILLVIHTYIHSFLWHCQQADDESDTSPAKSLCYCSVFYIWPWSNLIFHTCVCCHCLVWRLRPQWLS</sequence>